<feature type="signal peptide" evidence="5">
    <location>
        <begin position="1"/>
        <end position="22"/>
    </location>
</feature>
<protein>
    <recommendedName>
        <fullName evidence="6">Lipase domain-containing protein</fullName>
    </recommendedName>
</protein>
<organism evidence="7">
    <name type="scientific">Musca domestica</name>
    <name type="common">House fly</name>
    <dbReference type="NCBI Taxonomy" id="7370"/>
    <lineage>
        <taxon>Eukaryota</taxon>
        <taxon>Metazoa</taxon>
        <taxon>Ecdysozoa</taxon>
        <taxon>Arthropoda</taxon>
        <taxon>Hexapoda</taxon>
        <taxon>Insecta</taxon>
        <taxon>Pterygota</taxon>
        <taxon>Neoptera</taxon>
        <taxon>Endopterygota</taxon>
        <taxon>Diptera</taxon>
        <taxon>Brachycera</taxon>
        <taxon>Muscomorpha</taxon>
        <taxon>Muscoidea</taxon>
        <taxon>Muscidae</taxon>
        <taxon>Musca</taxon>
    </lineage>
</organism>
<dbReference type="KEGG" id="mde:101899983"/>
<dbReference type="AlphaFoldDB" id="A0A1I8ME89"/>
<comment type="subcellular location">
    <subcellularLocation>
        <location evidence="1">Secreted</location>
    </subcellularLocation>
</comment>
<dbReference type="GO" id="GO:0005615">
    <property type="term" value="C:extracellular space"/>
    <property type="evidence" value="ECO:0007669"/>
    <property type="project" value="TreeGrafter"/>
</dbReference>
<evidence type="ECO:0000259" key="6">
    <source>
        <dbReference type="Pfam" id="PF00151"/>
    </source>
</evidence>
<evidence type="ECO:0000256" key="3">
    <source>
        <dbReference type="ARBA" id="ARBA00022525"/>
    </source>
</evidence>
<dbReference type="eggNOG" id="ENOG502TKTU">
    <property type="taxonomic scope" value="Eukaryota"/>
</dbReference>
<dbReference type="GO" id="GO:0016298">
    <property type="term" value="F:lipase activity"/>
    <property type="evidence" value="ECO:0007669"/>
    <property type="project" value="InterPro"/>
</dbReference>
<dbReference type="VEuPathDB" id="VectorBase:MDOA004003"/>
<dbReference type="InterPro" id="IPR000734">
    <property type="entry name" value="TAG_lipase"/>
</dbReference>
<dbReference type="STRING" id="7370.A0A1I8ME89"/>
<accession>A0A1I8ME89</accession>
<evidence type="ECO:0000256" key="5">
    <source>
        <dbReference type="SAM" id="SignalP"/>
    </source>
</evidence>
<name>A0A1I8ME89_MUSDO</name>
<dbReference type="RefSeq" id="XP_005186513.2">
    <property type="nucleotide sequence ID" value="XM_005186456.4"/>
</dbReference>
<evidence type="ECO:0000256" key="4">
    <source>
        <dbReference type="RuleBase" id="RU004262"/>
    </source>
</evidence>
<dbReference type="InterPro" id="IPR013818">
    <property type="entry name" value="Lipase"/>
</dbReference>
<evidence type="ECO:0000313" key="7">
    <source>
        <dbReference type="EnsemblMetazoa" id="MDOA004003-PA"/>
    </source>
</evidence>
<dbReference type="VEuPathDB" id="VectorBase:MDOMA2_021264"/>
<dbReference type="CDD" id="cd00707">
    <property type="entry name" value="Pancreat_lipase_like"/>
    <property type="match status" value="1"/>
</dbReference>
<comment type="similarity">
    <text evidence="2 4">Belongs to the AB hydrolase superfamily. Lipase family.</text>
</comment>
<evidence type="ECO:0000256" key="1">
    <source>
        <dbReference type="ARBA" id="ARBA00004613"/>
    </source>
</evidence>
<dbReference type="EnsemblMetazoa" id="MDOA004003-RA">
    <property type="protein sequence ID" value="MDOA004003-PA"/>
    <property type="gene ID" value="MDOA004003"/>
</dbReference>
<dbReference type="Pfam" id="PF00151">
    <property type="entry name" value="Lipase"/>
    <property type="match status" value="1"/>
</dbReference>
<reference evidence="7" key="1">
    <citation type="submission" date="2020-05" db="UniProtKB">
        <authorList>
            <consortium name="EnsemblMetazoa"/>
        </authorList>
    </citation>
    <scope>IDENTIFICATION</scope>
    <source>
        <strain evidence="7">Aabys</strain>
    </source>
</reference>
<feature type="domain" description="Lipase" evidence="6">
    <location>
        <begin position="63"/>
        <end position="349"/>
    </location>
</feature>
<feature type="chain" id="PRO_5044560238" description="Lipase domain-containing protein" evidence="5">
    <location>
        <begin position="23"/>
        <end position="379"/>
    </location>
</feature>
<dbReference type="OrthoDB" id="199913at2759"/>
<keyword evidence="3" id="KW-0964">Secreted</keyword>
<dbReference type="GO" id="GO:0017171">
    <property type="term" value="F:serine hydrolase activity"/>
    <property type="evidence" value="ECO:0007669"/>
    <property type="project" value="TreeGrafter"/>
</dbReference>
<gene>
    <name evidence="7" type="primary">101899983</name>
</gene>
<proteinExistence type="inferred from homology"/>
<dbReference type="PANTHER" id="PTHR11610">
    <property type="entry name" value="LIPASE"/>
    <property type="match status" value="1"/>
</dbReference>
<evidence type="ECO:0000256" key="2">
    <source>
        <dbReference type="ARBA" id="ARBA00010701"/>
    </source>
</evidence>
<dbReference type="SUPFAM" id="SSF53474">
    <property type="entry name" value="alpha/beta-Hydrolases"/>
    <property type="match status" value="1"/>
</dbReference>
<dbReference type="InterPro" id="IPR033906">
    <property type="entry name" value="Lipase_N"/>
</dbReference>
<sequence>MSIFNWRIVLFQILWYLSGSNAGVSLSYRPGQCDISIFSVVQDMLRNEVRALLNPRLRYLASQQMHYDLYTSLNPNERHILRTGDVKALRRSHFNPKWPLRVSIHGWAGKSTSCSNAAIKDAYLSRGKFNVILVDWSDISHDISYPRISQQFSEIAAHVGKFIRFLQKETGIEWSNIYLIGHSAGGHISGLTGKLLKPQQIGAIVALDPAGLAQLGLPADFRLAPDDAAYVESIHTDTTHLGNPSIELSHASFFPNWGQGQPHCPNATAAEFDFACDHFAALYFFAESVRKPKQFGAMQAVPASCVKHHNCTCRETGSNECTADVYMGGEPLMPKRGIYYLSTRRSPPFGLGNSVRVRASIKPNFLESSVLPTQIFFKG</sequence>
<dbReference type="PANTHER" id="PTHR11610:SF169">
    <property type="entry name" value="GH15759P-RELATED"/>
    <property type="match status" value="1"/>
</dbReference>
<dbReference type="Gene3D" id="3.40.50.1820">
    <property type="entry name" value="alpha/beta hydrolase"/>
    <property type="match status" value="1"/>
</dbReference>
<dbReference type="PRINTS" id="PR00821">
    <property type="entry name" value="TAGLIPASE"/>
</dbReference>
<keyword evidence="5" id="KW-0732">Signal</keyword>
<dbReference type="GO" id="GO:0016042">
    <property type="term" value="P:lipid catabolic process"/>
    <property type="evidence" value="ECO:0007669"/>
    <property type="project" value="TreeGrafter"/>
</dbReference>
<dbReference type="InterPro" id="IPR029058">
    <property type="entry name" value="AB_hydrolase_fold"/>
</dbReference>